<feature type="domain" description="Putative oxidoreductase/dehydrogenase Rossmann-like" evidence="1">
    <location>
        <begin position="8"/>
        <end position="113"/>
    </location>
</feature>
<protein>
    <recommendedName>
        <fullName evidence="5">DUF2520 domain-containing protein</fullName>
    </recommendedName>
</protein>
<gene>
    <name evidence="3" type="ORF">GCM10017764_28450</name>
</gene>
<dbReference type="Proteomes" id="UP000620550">
    <property type="component" value="Unassembled WGS sequence"/>
</dbReference>
<sequence>MLVLEPMNITILGSGNVATHLAKAFLSVGHHIGQVYSRDLGHAQTLASLIGAQATASVTKLHADADLYLLAVTDDAIAHLVDELPHTLRGMVVHCSGATDLDYLARFPRRGVIYPPQSLQKDIYSELADIPFAVEGHPKSAEDELLAMARKFAPTSFRCNSRQRLALHIAAVFANNFTNSLFQISYELLQAEGLPFDLLHPIMQETVQKALQHEPRTIQTGPALRGDKLTIEKHLQFISKKSNWVKIYQQLTEEIRSKKLN</sequence>
<evidence type="ECO:0008006" key="5">
    <source>
        <dbReference type="Google" id="ProtNLM"/>
    </source>
</evidence>
<evidence type="ECO:0000313" key="4">
    <source>
        <dbReference type="Proteomes" id="UP000620550"/>
    </source>
</evidence>
<dbReference type="InterPro" id="IPR037108">
    <property type="entry name" value="TM1727-like_C_sf"/>
</dbReference>
<dbReference type="InterPro" id="IPR008927">
    <property type="entry name" value="6-PGluconate_DH-like_C_sf"/>
</dbReference>
<dbReference type="InterPro" id="IPR036291">
    <property type="entry name" value="NAD(P)-bd_dom_sf"/>
</dbReference>
<evidence type="ECO:0000259" key="2">
    <source>
        <dbReference type="Pfam" id="PF10728"/>
    </source>
</evidence>
<dbReference type="SUPFAM" id="SSF51735">
    <property type="entry name" value="NAD(P)-binding Rossmann-fold domains"/>
    <property type="match status" value="1"/>
</dbReference>
<dbReference type="InterPro" id="IPR019665">
    <property type="entry name" value="OxRdtase/DH_put_Rossmann_dom"/>
</dbReference>
<dbReference type="PANTHER" id="PTHR40459">
    <property type="entry name" value="CONSERVED HYPOTHETICAL ALANINE AND LEUCINE RICH PROTEIN"/>
    <property type="match status" value="1"/>
</dbReference>
<accession>A0ABQ3I123</accession>
<feature type="domain" description="DUF2520" evidence="2">
    <location>
        <begin position="130"/>
        <end position="254"/>
    </location>
</feature>
<keyword evidence="4" id="KW-1185">Reference proteome</keyword>
<dbReference type="Gene3D" id="1.10.1040.20">
    <property type="entry name" value="ProC-like, C-terminal domain"/>
    <property type="match status" value="1"/>
</dbReference>
<dbReference type="Gene3D" id="3.40.50.720">
    <property type="entry name" value="NAD(P)-binding Rossmann-like Domain"/>
    <property type="match status" value="1"/>
</dbReference>
<dbReference type="SUPFAM" id="SSF48179">
    <property type="entry name" value="6-phosphogluconate dehydrogenase C-terminal domain-like"/>
    <property type="match status" value="1"/>
</dbReference>
<evidence type="ECO:0000313" key="3">
    <source>
        <dbReference type="EMBL" id="GHE43467.1"/>
    </source>
</evidence>
<evidence type="ECO:0000259" key="1">
    <source>
        <dbReference type="Pfam" id="PF10727"/>
    </source>
</evidence>
<reference evidence="4" key="1">
    <citation type="journal article" date="2019" name="Int. J. Syst. Evol. Microbiol.">
        <title>The Global Catalogue of Microorganisms (GCM) 10K type strain sequencing project: providing services to taxonomists for standard genome sequencing and annotation.</title>
        <authorList>
            <consortium name="The Broad Institute Genomics Platform"/>
            <consortium name="The Broad Institute Genome Sequencing Center for Infectious Disease"/>
            <person name="Wu L."/>
            <person name="Ma J."/>
        </authorList>
    </citation>
    <scope>NUCLEOTIDE SEQUENCE [LARGE SCALE GENOMIC DNA]</scope>
    <source>
        <strain evidence="4">CGMCC 1.12966</strain>
    </source>
</reference>
<dbReference type="Pfam" id="PF10727">
    <property type="entry name" value="Rossmann-like"/>
    <property type="match status" value="1"/>
</dbReference>
<comment type="caution">
    <text evidence="3">The sequence shown here is derived from an EMBL/GenBank/DDBJ whole genome shotgun (WGS) entry which is preliminary data.</text>
</comment>
<dbReference type="InterPro" id="IPR018931">
    <property type="entry name" value="DUF2520"/>
</dbReference>
<organism evidence="3 4">
    <name type="scientific">Sphingobacterium griseoflavum</name>
    <dbReference type="NCBI Taxonomy" id="1474952"/>
    <lineage>
        <taxon>Bacteria</taxon>
        <taxon>Pseudomonadati</taxon>
        <taxon>Bacteroidota</taxon>
        <taxon>Sphingobacteriia</taxon>
        <taxon>Sphingobacteriales</taxon>
        <taxon>Sphingobacteriaceae</taxon>
        <taxon>Sphingobacterium</taxon>
    </lineage>
</organism>
<dbReference type="PANTHER" id="PTHR40459:SF1">
    <property type="entry name" value="CONSERVED HYPOTHETICAL ALANINE AND LEUCINE RICH PROTEIN"/>
    <property type="match status" value="1"/>
</dbReference>
<name>A0ABQ3I123_9SPHI</name>
<dbReference type="Pfam" id="PF10728">
    <property type="entry name" value="DUF2520"/>
    <property type="match status" value="1"/>
</dbReference>
<dbReference type="EMBL" id="BNAF01000011">
    <property type="protein sequence ID" value="GHE43467.1"/>
    <property type="molecule type" value="Genomic_DNA"/>
</dbReference>
<proteinExistence type="predicted"/>